<accession>A0A9W6YAN0</accession>
<dbReference type="AlphaFoldDB" id="A0A9W6YAN0"/>
<evidence type="ECO:0000256" key="1">
    <source>
        <dbReference type="SAM" id="Coils"/>
    </source>
</evidence>
<evidence type="ECO:0000313" key="4">
    <source>
        <dbReference type="EMBL" id="GMF61670.1"/>
    </source>
</evidence>
<dbReference type="Gene3D" id="3.30.40.10">
    <property type="entry name" value="Zinc/RING finger domain, C3HC4 (zinc finger)"/>
    <property type="match status" value="1"/>
</dbReference>
<feature type="domain" description="RING-type" evidence="3">
    <location>
        <begin position="215"/>
        <end position="253"/>
    </location>
</feature>
<feature type="compositionally biased region" description="Basic residues" evidence="2">
    <location>
        <begin position="364"/>
        <end position="380"/>
    </location>
</feature>
<dbReference type="Pfam" id="PF13923">
    <property type="entry name" value="zf-C3HC4_2"/>
    <property type="match status" value="1"/>
</dbReference>
<reference evidence="4" key="1">
    <citation type="submission" date="2023-04" db="EMBL/GenBank/DDBJ databases">
        <title>Phytophthora fragariaefolia NBRC 109709.</title>
        <authorList>
            <person name="Ichikawa N."/>
            <person name="Sato H."/>
            <person name="Tonouchi N."/>
        </authorList>
    </citation>
    <scope>NUCLEOTIDE SEQUENCE</scope>
    <source>
        <strain evidence="4">NBRC 109709</strain>
    </source>
</reference>
<evidence type="ECO:0000313" key="5">
    <source>
        <dbReference type="Proteomes" id="UP001165121"/>
    </source>
</evidence>
<dbReference type="SUPFAM" id="SSF57850">
    <property type="entry name" value="RING/U-box"/>
    <property type="match status" value="1"/>
</dbReference>
<feature type="compositionally biased region" description="Polar residues" evidence="2">
    <location>
        <begin position="402"/>
        <end position="440"/>
    </location>
</feature>
<sequence>MQTRGRHQQKKRALGLVEEAKTLLLALGCILNQRHLNHGPSQQTQRALRRKNELVARLEDFISEQQSSGDNDAQGDLQATVERLQKQLNDQRAAFEQERAQLQQQATITHNAQTELSSSLNKVLPQLRGLLDAYERERGDHVSLTHEAIAETTTRTVTLTQTSTSSQDLGQKLTQLQAAFDTERAQLVEQVSKAENAQRDISRSNLMEREAVLTCPISLDLFEDPVMTECCGKTFSSEALTQALTQNSQCPVCRSRTVAIHVNRDMANLVELHRIERSVLGMSNNGAARSTIAKPDGGRLVAERRLTEQTESSSQGRFLMTSTVRESQHRNHRNQRVQARSAVPHRQFTQSIASPTSTPPPSIRGRRWGRSSYSRHRRSSRSSSSVATASNSDVDSRASAAPNATRSTSLSTAVQSPSSGQSWRSNNIASQTSTTSVAARSAGNRTNYSYIPIWGVPTTHPRNIGTSSYRVASSTPTYATQSNSSIQYGRAPTNGELNIHPYASIRNYTSSSDSDY</sequence>
<dbReference type="EMBL" id="BSXT01006005">
    <property type="protein sequence ID" value="GMF61670.1"/>
    <property type="molecule type" value="Genomic_DNA"/>
</dbReference>
<feature type="coiled-coil region" evidence="1">
    <location>
        <begin position="74"/>
        <end position="105"/>
    </location>
</feature>
<dbReference type="InterPro" id="IPR001841">
    <property type="entry name" value="Znf_RING"/>
</dbReference>
<keyword evidence="1" id="KW-0175">Coiled coil</keyword>
<dbReference type="OrthoDB" id="265776at2759"/>
<feature type="region of interest" description="Disordered" evidence="2">
    <location>
        <begin position="306"/>
        <end position="440"/>
    </location>
</feature>
<protein>
    <submittedName>
        <fullName evidence="4">Unnamed protein product</fullName>
    </submittedName>
</protein>
<dbReference type="InterPro" id="IPR013083">
    <property type="entry name" value="Znf_RING/FYVE/PHD"/>
</dbReference>
<evidence type="ECO:0000259" key="3">
    <source>
        <dbReference type="Pfam" id="PF13923"/>
    </source>
</evidence>
<keyword evidence="5" id="KW-1185">Reference proteome</keyword>
<comment type="caution">
    <text evidence="4">The sequence shown here is derived from an EMBL/GenBank/DDBJ whole genome shotgun (WGS) entry which is preliminary data.</text>
</comment>
<gene>
    <name evidence="4" type="ORF">Pfra01_002682400</name>
</gene>
<dbReference type="Proteomes" id="UP001165121">
    <property type="component" value="Unassembled WGS sequence"/>
</dbReference>
<organism evidence="4 5">
    <name type="scientific">Phytophthora fragariaefolia</name>
    <dbReference type="NCBI Taxonomy" id="1490495"/>
    <lineage>
        <taxon>Eukaryota</taxon>
        <taxon>Sar</taxon>
        <taxon>Stramenopiles</taxon>
        <taxon>Oomycota</taxon>
        <taxon>Peronosporomycetes</taxon>
        <taxon>Peronosporales</taxon>
        <taxon>Peronosporaceae</taxon>
        <taxon>Phytophthora</taxon>
    </lineage>
</organism>
<proteinExistence type="predicted"/>
<feature type="compositionally biased region" description="Polar residues" evidence="2">
    <location>
        <begin position="309"/>
        <end position="325"/>
    </location>
</feature>
<evidence type="ECO:0000256" key="2">
    <source>
        <dbReference type="SAM" id="MobiDB-lite"/>
    </source>
</evidence>
<name>A0A9W6YAN0_9STRA</name>